<protein>
    <recommendedName>
        <fullName evidence="4">ROK family protein</fullName>
    </recommendedName>
</protein>
<evidence type="ECO:0000256" key="1">
    <source>
        <dbReference type="ARBA" id="ARBA00006479"/>
    </source>
</evidence>
<dbReference type="Proteomes" id="UP000228996">
    <property type="component" value="Unassembled WGS sequence"/>
</dbReference>
<dbReference type="PANTHER" id="PTHR18964">
    <property type="entry name" value="ROK (REPRESSOR, ORF, KINASE) FAMILY"/>
    <property type="match status" value="1"/>
</dbReference>
<gene>
    <name evidence="2" type="ORF">COT44_01385</name>
</gene>
<sequence length="260" mass="28678">MYIGIDIGGTNIRVASFKSLSSPLDKIIKFDTLNNYKEDLENIRKNILELLDNDIEGIGVGVAAFLSKDKSKIVNANNINTWNGKNLRSDLENIFQCKVLVENDATVAALGEAQFGKGIGLEEFLYFTWGTGIGGTFIRRYGENLLSIPSQLGHQIIEKDGLLCTCGQHGCLEAYCGGWVINKNPREKIEEYFALGLVNILNIHPVDQIVFGGSKALNQKEIVDQIMEKVSNNLKMVVAPEFQFSDLGEKTGLLGTTVLF</sequence>
<dbReference type="PANTHER" id="PTHR18964:SF149">
    <property type="entry name" value="BIFUNCTIONAL UDP-N-ACETYLGLUCOSAMINE 2-EPIMERASE_N-ACETYLMANNOSAMINE KINASE"/>
    <property type="match status" value="1"/>
</dbReference>
<dbReference type="InterPro" id="IPR000600">
    <property type="entry name" value="ROK"/>
</dbReference>
<dbReference type="SUPFAM" id="SSF53067">
    <property type="entry name" value="Actin-like ATPase domain"/>
    <property type="match status" value="1"/>
</dbReference>
<evidence type="ECO:0000313" key="2">
    <source>
        <dbReference type="EMBL" id="PIU03790.1"/>
    </source>
</evidence>
<dbReference type="EMBL" id="PEYO01000006">
    <property type="protein sequence ID" value="PIU03790.1"/>
    <property type="molecule type" value="Genomic_DNA"/>
</dbReference>
<dbReference type="InterPro" id="IPR043129">
    <property type="entry name" value="ATPase_NBD"/>
</dbReference>
<dbReference type="CDD" id="cd23763">
    <property type="entry name" value="ASKHA_ATPase_ROK"/>
    <property type="match status" value="1"/>
</dbReference>
<evidence type="ECO:0008006" key="4">
    <source>
        <dbReference type="Google" id="ProtNLM"/>
    </source>
</evidence>
<accession>A0A2M6XDN1</accession>
<dbReference type="Gene3D" id="3.30.420.40">
    <property type="match status" value="3"/>
</dbReference>
<organism evidence="2 3">
    <name type="scientific">Candidatus Shapirobacteria bacterium CG08_land_8_20_14_0_20_39_18</name>
    <dbReference type="NCBI Taxonomy" id="1974883"/>
    <lineage>
        <taxon>Bacteria</taxon>
        <taxon>Candidatus Shapironibacteriota</taxon>
    </lineage>
</organism>
<evidence type="ECO:0000313" key="3">
    <source>
        <dbReference type="Proteomes" id="UP000228996"/>
    </source>
</evidence>
<dbReference type="AlphaFoldDB" id="A0A2M6XDN1"/>
<reference evidence="3" key="1">
    <citation type="submission" date="2017-09" db="EMBL/GenBank/DDBJ databases">
        <title>Depth-based differentiation of microbial function through sediment-hosted aquifers and enrichment of novel symbionts in the deep terrestrial subsurface.</title>
        <authorList>
            <person name="Probst A.J."/>
            <person name="Ladd B."/>
            <person name="Jarett J.K."/>
            <person name="Geller-Mcgrath D.E."/>
            <person name="Sieber C.M.K."/>
            <person name="Emerson J.B."/>
            <person name="Anantharaman K."/>
            <person name="Thomas B.C."/>
            <person name="Malmstrom R."/>
            <person name="Stieglmeier M."/>
            <person name="Klingl A."/>
            <person name="Woyke T."/>
            <person name="Ryan C.M."/>
            <person name="Banfield J.F."/>
        </authorList>
    </citation>
    <scope>NUCLEOTIDE SEQUENCE [LARGE SCALE GENOMIC DNA]</scope>
</reference>
<comment type="caution">
    <text evidence="2">The sequence shown here is derived from an EMBL/GenBank/DDBJ whole genome shotgun (WGS) entry which is preliminary data.</text>
</comment>
<comment type="similarity">
    <text evidence="1">Belongs to the ROK (NagC/XylR) family.</text>
</comment>
<name>A0A2M6XDN1_9BACT</name>
<proteinExistence type="inferred from homology"/>
<dbReference type="Pfam" id="PF00480">
    <property type="entry name" value="ROK"/>
    <property type="match status" value="1"/>
</dbReference>